<dbReference type="GO" id="GO:0005829">
    <property type="term" value="C:cytosol"/>
    <property type="evidence" value="ECO:0007669"/>
    <property type="project" value="TreeGrafter"/>
</dbReference>
<proteinExistence type="inferred from homology"/>
<evidence type="ECO:0000256" key="2">
    <source>
        <dbReference type="ARBA" id="ARBA00048670"/>
    </source>
</evidence>
<dbReference type="PROSITE" id="PS51671">
    <property type="entry name" value="ACT"/>
    <property type="match status" value="1"/>
</dbReference>
<dbReference type="STRING" id="526222.Desal_1479"/>
<dbReference type="eggNOG" id="COG0440">
    <property type="taxonomic scope" value="Bacteria"/>
</dbReference>
<dbReference type="HOGENOM" id="CLU_055003_1_3_7"/>
<keyword evidence="3" id="KW-0100">Branched-chain amino acid biosynthesis</keyword>
<protein>
    <recommendedName>
        <fullName evidence="3">Acetolactate synthase small subunit</fullName>
        <shortName evidence="3">AHAS</shortName>
        <shortName evidence="3">ALS</shortName>
        <ecNumber evidence="3">2.2.1.6</ecNumber>
    </recommendedName>
    <alternativeName>
        <fullName evidence="3">Acetohydroxy-acid synthase small subunit</fullName>
    </alternativeName>
</protein>
<keyword evidence="6" id="KW-1185">Reference proteome</keyword>
<comment type="function">
    <text evidence="3">Catalyzes the conversion of 2 pyruvate molecules into acetolactate in the first common step of the biosynthetic pathway of the branched-amino acids such as leucine, isoleucine, and valine.</text>
</comment>
<dbReference type="EC" id="2.2.1.6" evidence="3"/>
<dbReference type="Gene3D" id="3.30.70.1150">
    <property type="entry name" value="ACT-like. Chain A, domain 2"/>
    <property type="match status" value="1"/>
</dbReference>
<dbReference type="SUPFAM" id="SSF55021">
    <property type="entry name" value="ACT-like"/>
    <property type="match status" value="2"/>
</dbReference>
<sequence>MKHTISALVKNKTGVLAESSAAFQDNKINITSISCGETENMDVSRMVICAEGSREEITKVTEQLKAMDFVIQLDDLARKEFVDRELVLIKVEVNKDTMSQIMQIFEVFRADVVGMGQKTITVELSGDQERVEGLIKILQPFGIKSLCRTGMIALKRGDE</sequence>
<comment type="similarity">
    <text evidence="3">Belongs to the acetolactate synthase small subunit family.</text>
</comment>
<dbReference type="AlphaFoldDB" id="C6BS65"/>
<dbReference type="NCBIfam" id="NF008864">
    <property type="entry name" value="PRK11895.1"/>
    <property type="match status" value="1"/>
</dbReference>
<dbReference type="PANTHER" id="PTHR30239">
    <property type="entry name" value="ACETOLACTATE SYNTHASE SMALL SUBUNIT"/>
    <property type="match status" value="1"/>
</dbReference>
<comment type="pathway">
    <text evidence="3">Amino-acid biosynthesis; L-isoleucine biosynthesis; L-isoleucine from 2-oxobutanoate: step 1/4.</text>
</comment>
<dbReference type="Pfam" id="PF22629">
    <property type="entry name" value="ACT_AHAS_ss"/>
    <property type="match status" value="1"/>
</dbReference>
<dbReference type="GO" id="GO:0009097">
    <property type="term" value="P:isoleucine biosynthetic process"/>
    <property type="evidence" value="ECO:0007669"/>
    <property type="project" value="UniProtKB-UniRule"/>
</dbReference>
<dbReference type="GO" id="GO:0009099">
    <property type="term" value="P:L-valine biosynthetic process"/>
    <property type="evidence" value="ECO:0007669"/>
    <property type="project" value="UniProtKB-UniRule"/>
</dbReference>
<evidence type="ECO:0000256" key="3">
    <source>
        <dbReference type="RuleBase" id="RU368092"/>
    </source>
</evidence>
<dbReference type="RefSeq" id="WP_015851359.1">
    <property type="nucleotide sequence ID" value="NC_012881.1"/>
</dbReference>
<organism evidence="5 6">
    <name type="scientific">Maridesulfovibrio salexigens (strain ATCC 14822 / DSM 2638 / NCIMB 8403 / VKM B-1763)</name>
    <name type="common">Desulfovibrio salexigens</name>
    <dbReference type="NCBI Taxonomy" id="526222"/>
    <lineage>
        <taxon>Bacteria</taxon>
        <taxon>Pseudomonadati</taxon>
        <taxon>Thermodesulfobacteriota</taxon>
        <taxon>Desulfovibrionia</taxon>
        <taxon>Desulfovibrionales</taxon>
        <taxon>Desulfovibrionaceae</taxon>
        <taxon>Maridesulfovibrio</taxon>
    </lineage>
</organism>
<evidence type="ECO:0000313" key="5">
    <source>
        <dbReference type="EMBL" id="ACS79541.1"/>
    </source>
</evidence>
<keyword evidence="3" id="KW-0028">Amino-acid biosynthesis</keyword>
<dbReference type="Proteomes" id="UP000002601">
    <property type="component" value="Chromosome"/>
</dbReference>
<dbReference type="OrthoDB" id="9787365at2"/>
<gene>
    <name evidence="5" type="ordered locus">Desal_1479</name>
</gene>
<comment type="pathway">
    <text evidence="3">Amino-acid biosynthesis; L-valine biosynthesis; L-valine from pyruvate: step 1/4.</text>
</comment>
<dbReference type="InterPro" id="IPR002912">
    <property type="entry name" value="ACT_dom"/>
</dbReference>
<accession>C6BS65</accession>
<dbReference type="InterPro" id="IPR019455">
    <property type="entry name" value="Acetolactate_synth_ssu_C"/>
</dbReference>
<evidence type="ECO:0000256" key="1">
    <source>
        <dbReference type="ARBA" id="ARBA00011744"/>
    </source>
</evidence>
<dbReference type="KEGG" id="dsa:Desal_1479"/>
<comment type="subunit">
    <text evidence="1 3">Dimer of large and small chains.</text>
</comment>
<dbReference type="InterPro" id="IPR027271">
    <property type="entry name" value="Acetolactate_synth/TF_NikR_C"/>
</dbReference>
<dbReference type="EMBL" id="CP001649">
    <property type="protein sequence ID" value="ACS79541.1"/>
    <property type="molecule type" value="Genomic_DNA"/>
</dbReference>
<dbReference type="UniPathway" id="UPA00047">
    <property type="reaction ID" value="UER00055"/>
</dbReference>
<feature type="domain" description="ACT" evidence="4">
    <location>
        <begin position="4"/>
        <end position="78"/>
    </location>
</feature>
<dbReference type="InterPro" id="IPR054480">
    <property type="entry name" value="AHAS_small-like_ACT"/>
</dbReference>
<evidence type="ECO:0000313" key="6">
    <source>
        <dbReference type="Proteomes" id="UP000002601"/>
    </source>
</evidence>
<dbReference type="GO" id="GO:1990610">
    <property type="term" value="F:acetolactate synthase regulator activity"/>
    <property type="evidence" value="ECO:0007669"/>
    <property type="project" value="UniProtKB-UniRule"/>
</dbReference>
<name>C6BS65_MARSD</name>
<reference evidence="5 6" key="1">
    <citation type="submission" date="2009-06" db="EMBL/GenBank/DDBJ databases">
        <title>Complete sequence of Desulfovibrio salexigens DSM 2638.</title>
        <authorList>
            <consortium name="US DOE Joint Genome Institute"/>
            <person name="Lucas S."/>
            <person name="Copeland A."/>
            <person name="Lapidus A."/>
            <person name="Glavina del Rio T."/>
            <person name="Tice H."/>
            <person name="Bruce D."/>
            <person name="Goodwin L."/>
            <person name="Pitluck S."/>
            <person name="Munk A.C."/>
            <person name="Brettin T."/>
            <person name="Detter J.C."/>
            <person name="Han C."/>
            <person name="Tapia R."/>
            <person name="Larimer F."/>
            <person name="Land M."/>
            <person name="Hauser L."/>
            <person name="Kyrpides N."/>
            <person name="Anderson I."/>
            <person name="Wall J.D."/>
            <person name="Arkin A.P."/>
            <person name="Dehal P."/>
            <person name="Chivian D."/>
            <person name="Giles B."/>
            <person name="Hazen T.C."/>
        </authorList>
    </citation>
    <scope>NUCLEOTIDE SEQUENCE [LARGE SCALE GENOMIC DNA]</scope>
    <source>
        <strain evidence="6">ATCC 14822 / DSM 2638 / NCIMB 8403 / VKM B-1763</strain>
    </source>
</reference>
<comment type="catalytic activity">
    <reaction evidence="2 3">
        <text>2 pyruvate + H(+) = (2S)-2-acetolactate + CO2</text>
        <dbReference type="Rhea" id="RHEA:25249"/>
        <dbReference type="ChEBI" id="CHEBI:15361"/>
        <dbReference type="ChEBI" id="CHEBI:15378"/>
        <dbReference type="ChEBI" id="CHEBI:16526"/>
        <dbReference type="ChEBI" id="CHEBI:58476"/>
        <dbReference type="EC" id="2.2.1.6"/>
    </reaction>
</comment>
<dbReference type="Pfam" id="PF10369">
    <property type="entry name" value="ALS_ss_C"/>
    <property type="match status" value="1"/>
</dbReference>
<dbReference type="Gene3D" id="3.30.70.260">
    <property type="match status" value="1"/>
</dbReference>
<dbReference type="UniPathway" id="UPA00049">
    <property type="reaction ID" value="UER00059"/>
</dbReference>
<dbReference type="GO" id="GO:0003984">
    <property type="term" value="F:acetolactate synthase activity"/>
    <property type="evidence" value="ECO:0007669"/>
    <property type="project" value="UniProtKB-UniRule"/>
</dbReference>
<dbReference type="NCBIfam" id="TIGR00119">
    <property type="entry name" value="acolac_sm"/>
    <property type="match status" value="1"/>
</dbReference>
<evidence type="ECO:0000259" key="4">
    <source>
        <dbReference type="PROSITE" id="PS51671"/>
    </source>
</evidence>
<dbReference type="InterPro" id="IPR004789">
    <property type="entry name" value="Acetalactate_synth_ssu"/>
</dbReference>
<dbReference type="PANTHER" id="PTHR30239:SF0">
    <property type="entry name" value="ACETOLACTATE SYNTHASE SMALL SUBUNIT 1, CHLOROPLASTIC"/>
    <property type="match status" value="1"/>
</dbReference>
<keyword evidence="3" id="KW-0808">Transferase</keyword>
<dbReference type="InterPro" id="IPR045865">
    <property type="entry name" value="ACT-like_dom_sf"/>
</dbReference>